<keyword evidence="6 18" id="KW-1133">Transmembrane helix</keyword>
<dbReference type="PRINTS" id="PR00994">
    <property type="entry name" value="BRADYKINNB2R"/>
</dbReference>
<dbReference type="PROSITE" id="PS50262">
    <property type="entry name" value="G_PROTEIN_RECEP_F1_2"/>
    <property type="match status" value="1"/>
</dbReference>
<feature type="domain" description="G-protein coupled receptors family 1 profile" evidence="19">
    <location>
        <begin position="75"/>
        <end position="331"/>
    </location>
</feature>
<keyword evidence="3" id="KW-1003">Cell membrane</keyword>
<dbReference type="SUPFAM" id="SSF81321">
    <property type="entry name" value="Family A G protein-coupled receptor-like"/>
    <property type="match status" value="1"/>
</dbReference>
<keyword evidence="5 17" id="KW-0812">Transmembrane</keyword>
<dbReference type="GO" id="GO:0009897">
    <property type="term" value="C:external side of plasma membrane"/>
    <property type="evidence" value="ECO:0007669"/>
    <property type="project" value="TreeGrafter"/>
</dbReference>
<keyword evidence="9" id="KW-0564">Palmitate</keyword>
<dbReference type="Pfam" id="PF00001">
    <property type="entry name" value="7tm_1"/>
    <property type="match status" value="1"/>
</dbReference>
<name>A0A8C3XRB6_CHESE</name>
<evidence type="ECO:0000256" key="10">
    <source>
        <dbReference type="ARBA" id="ARBA00023157"/>
    </source>
</evidence>
<dbReference type="GO" id="GO:0019957">
    <property type="term" value="F:C-C chemokine binding"/>
    <property type="evidence" value="ECO:0007669"/>
    <property type="project" value="TreeGrafter"/>
</dbReference>
<evidence type="ECO:0000256" key="1">
    <source>
        <dbReference type="ARBA" id="ARBA00004651"/>
    </source>
</evidence>
<dbReference type="GO" id="GO:0006955">
    <property type="term" value="P:immune response"/>
    <property type="evidence" value="ECO:0007669"/>
    <property type="project" value="TreeGrafter"/>
</dbReference>
<evidence type="ECO:0000256" key="3">
    <source>
        <dbReference type="ARBA" id="ARBA00022475"/>
    </source>
</evidence>
<keyword evidence="4" id="KW-0597">Phosphoprotein</keyword>
<evidence type="ECO:0000256" key="8">
    <source>
        <dbReference type="ARBA" id="ARBA00023136"/>
    </source>
</evidence>
<evidence type="ECO:0000313" key="21">
    <source>
        <dbReference type="Proteomes" id="UP000694403"/>
    </source>
</evidence>
<feature type="transmembrane region" description="Helical" evidence="18">
    <location>
        <begin position="180"/>
        <end position="199"/>
    </location>
</feature>
<comment type="subcellular location">
    <subcellularLocation>
        <location evidence="1">Cell membrane</location>
        <topology evidence="1">Multi-pass membrane protein</topology>
    </subcellularLocation>
</comment>
<reference evidence="20" key="1">
    <citation type="submission" date="2025-08" db="UniProtKB">
        <authorList>
            <consortium name="Ensembl"/>
        </authorList>
    </citation>
    <scope>IDENTIFICATION</scope>
</reference>
<dbReference type="GO" id="GO:0007204">
    <property type="term" value="P:positive regulation of cytosolic calcium ion concentration"/>
    <property type="evidence" value="ECO:0007669"/>
    <property type="project" value="TreeGrafter"/>
</dbReference>
<protein>
    <recommendedName>
        <fullName evidence="2">B2 bradykinin receptor</fullName>
    </recommendedName>
</protein>
<evidence type="ECO:0000256" key="2">
    <source>
        <dbReference type="ARBA" id="ARBA00013512"/>
    </source>
</evidence>
<reference evidence="20" key="2">
    <citation type="submission" date="2025-09" db="UniProtKB">
        <authorList>
            <consortium name="Ensembl"/>
        </authorList>
    </citation>
    <scope>IDENTIFICATION</scope>
</reference>
<feature type="transmembrane region" description="Helical" evidence="18">
    <location>
        <begin position="97"/>
        <end position="116"/>
    </location>
</feature>
<keyword evidence="7 17" id="KW-0297">G-protein coupled receptor</keyword>
<evidence type="ECO:0000313" key="20">
    <source>
        <dbReference type="Ensembl" id="ENSCSRP00000016959.1"/>
    </source>
</evidence>
<feature type="transmembrane region" description="Helical" evidence="18">
    <location>
        <begin position="136"/>
        <end position="159"/>
    </location>
</feature>
<feature type="transmembrane region" description="Helical" evidence="18">
    <location>
        <begin position="219"/>
        <end position="247"/>
    </location>
</feature>
<keyword evidence="11 17" id="KW-0675">Receptor</keyword>
<dbReference type="InterPro" id="IPR050119">
    <property type="entry name" value="CCR1-9-like"/>
</dbReference>
<accession>A0A8C3XRB6</accession>
<dbReference type="AlphaFoldDB" id="A0A8C3XRB6"/>
<evidence type="ECO:0000256" key="17">
    <source>
        <dbReference type="RuleBase" id="RU000688"/>
    </source>
</evidence>
<evidence type="ECO:0000256" key="4">
    <source>
        <dbReference type="ARBA" id="ARBA00022553"/>
    </source>
</evidence>
<dbReference type="InterPro" id="IPR000496">
    <property type="entry name" value="Brdyknn_rcpt"/>
</dbReference>
<dbReference type="PRINTS" id="PR00425">
    <property type="entry name" value="BRADYKININR"/>
</dbReference>
<evidence type="ECO:0000256" key="14">
    <source>
        <dbReference type="ARBA" id="ARBA00023288"/>
    </source>
</evidence>
<proteinExistence type="inferred from homology"/>
<dbReference type="GO" id="GO:0016493">
    <property type="term" value="F:C-C chemokine receptor activity"/>
    <property type="evidence" value="ECO:0007669"/>
    <property type="project" value="TreeGrafter"/>
</dbReference>
<keyword evidence="14" id="KW-0449">Lipoprotein</keyword>
<comment type="subunit">
    <text evidence="16">Forms a complex with PECAM1 and GNAQ. Interacts with PECAM1.</text>
</comment>
<evidence type="ECO:0000256" key="12">
    <source>
        <dbReference type="ARBA" id="ARBA00023180"/>
    </source>
</evidence>
<keyword evidence="8 18" id="KW-0472">Membrane</keyword>
<evidence type="ECO:0000256" key="7">
    <source>
        <dbReference type="ARBA" id="ARBA00023040"/>
    </source>
</evidence>
<evidence type="ECO:0000259" key="19">
    <source>
        <dbReference type="PROSITE" id="PS50262"/>
    </source>
</evidence>
<dbReference type="PRINTS" id="PR00237">
    <property type="entry name" value="GPCRRHODOPSN"/>
</dbReference>
<dbReference type="PANTHER" id="PTHR10489:SF957">
    <property type="entry name" value="B2 BRADYKININ RECEPTOR"/>
    <property type="match status" value="1"/>
</dbReference>
<dbReference type="InterPro" id="IPR017452">
    <property type="entry name" value="GPCR_Rhodpsn_7TM"/>
</dbReference>
<comment type="function">
    <text evidence="15">Receptor for bradykinin. It is associated with G proteins that activate a phosphatidylinositol-calcium second messenger system.</text>
</comment>
<dbReference type="Proteomes" id="UP000694403">
    <property type="component" value="Unplaced"/>
</dbReference>
<dbReference type="PROSITE" id="PS00237">
    <property type="entry name" value="G_PROTEIN_RECEP_F1_1"/>
    <property type="match status" value="1"/>
</dbReference>
<keyword evidence="13 17" id="KW-0807">Transducer</keyword>
<feature type="transmembrane region" description="Helical" evidence="18">
    <location>
        <begin position="267"/>
        <end position="285"/>
    </location>
</feature>
<evidence type="ECO:0000256" key="11">
    <source>
        <dbReference type="ARBA" id="ARBA00023170"/>
    </source>
</evidence>
<dbReference type="InterPro" id="IPR000276">
    <property type="entry name" value="GPCR_Rhodpsn"/>
</dbReference>
<keyword evidence="21" id="KW-1185">Reference proteome</keyword>
<evidence type="ECO:0000256" key="13">
    <source>
        <dbReference type="ARBA" id="ARBA00023224"/>
    </source>
</evidence>
<sequence>MPNFHLNSTEFRHLTDISASEMLPLKHEGIPSCSFSHNTSENSSSSTCIIWDAWDWLYTFQPMFLWAIFVLGAIENAFVLSILCFHKSRCTVAEIYLANLAVADLMLVCGLPFWAINIANQFKWPFGPFLCKVVNAIIYMNFYSSIYFLMMVSIDRYLALVKTMSLGRMRRGTCAKWNSLIIWVSALLVCSPTLVFRSVCYVDEIKDRACILHYPSTHWRIAANILLNTVGFLIPLCVITYCTIQIIKALRDNKIQRLTEIQTEKRATILVLAVLLLFIICWLPFQITTFIDTLIQVGIISDCITKDVSELVTQVATYCSYSNSCLNPVLYVIVGKHFRKKSRELYQGCLPRICKKSESAQMENYSDTLRTSISMECPKKKTASSLAQ</sequence>
<feature type="transmembrane region" description="Helical" evidence="18">
    <location>
        <begin position="63"/>
        <end position="85"/>
    </location>
</feature>
<keyword evidence="12" id="KW-0325">Glycoprotein</keyword>
<organism evidence="20 21">
    <name type="scientific">Chelydra serpentina</name>
    <name type="common">Snapping turtle</name>
    <name type="synonym">Testudo serpentina</name>
    <dbReference type="NCBI Taxonomy" id="8475"/>
    <lineage>
        <taxon>Eukaryota</taxon>
        <taxon>Metazoa</taxon>
        <taxon>Chordata</taxon>
        <taxon>Craniata</taxon>
        <taxon>Vertebrata</taxon>
        <taxon>Euteleostomi</taxon>
        <taxon>Archelosauria</taxon>
        <taxon>Testudinata</taxon>
        <taxon>Testudines</taxon>
        <taxon>Cryptodira</taxon>
        <taxon>Durocryptodira</taxon>
        <taxon>Americhelydia</taxon>
        <taxon>Chelydroidea</taxon>
        <taxon>Chelydridae</taxon>
        <taxon>Chelydra</taxon>
    </lineage>
</organism>
<evidence type="ECO:0000256" key="15">
    <source>
        <dbReference type="ARBA" id="ARBA00025423"/>
    </source>
</evidence>
<dbReference type="Ensembl" id="ENSCSRT00000017733.1">
    <property type="protein sequence ID" value="ENSCSRP00000016959.1"/>
    <property type="gene ID" value="ENSCSRG00000013023.1"/>
</dbReference>
<dbReference type="Gene3D" id="1.20.1070.10">
    <property type="entry name" value="Rhodopsin 7-helix transmembrane proteins"/>
    <property type="match status" value="1"/>
</dbReference>
<evidence type="ECO:0000256" key="5">
    <source>
        <dbReference type="ARBA" id="ARBA00022692"/>
    </source>
</evidence>
<dbReference type="PANTHER" id="PTHR10489">
    <property type="entry name" value="CELL ADHESION MOLECULE"/>
    <property type="match status" value="1"/>
</dbReference>
<evidence type="ECO:0000256" key="18">
    <source>
        <dbReference type="SAM" id="Phobius"/>
    </source>
</evidence>
<dbReference type="FunFam" id="1.20.1070.10:FF:000201">
    <property type="entry name" value="Bradykinin receptor B2"/>
    <property type="match status" value="1"/>
</dbReference>
<dbReference type="GO" id="GO:0042310">
    <property type="term" value="P:vasoconstriction"/>
    <property type="evidence" value="ECO:0007669"/>
    <property type="project" value="InterPro"/>
</dbReference>
<dbReference type="GO" id="GO:0006939">
    <property type="term" value="P:smooth muscle contraction"/>
    <property type="evidence" value="ECO:0007669"/>
    <property type="project" value="InterPro"/>
</dbReference>
<evidence type="ECO:0000256" key="9">
    <source>
        <dbReference type="ARBA" id="ARBA00023139"/>
    </source>
</evidence>
<evidence type="ECO:0000256" key="16">
    <source>
        <dbReference type="ARBA" id="ARBA00025954"/>
    </source>
</evidence>
<keyword evidence="10" id="KW-1015">Disulfide bond</keyword>
<evidence type="ECO:0000256" key="6">
    <source>
        <dbReference type="ARBA" id="ARBA00022989"/>
    </source>
</evidence>
<dbReference type="InterPro" id="IPR001504">
    <property type="entry name" value="Brdyknn_2_rcpt"/>
</dbReference>
<dbReference type="GO" id="GO:0019722">
    <property type="term" value="P:calcium-mediated signaling"/>
    <property type="evidence" value="ECO:0007669"/>
    <property type="project" value="TreeGrafter"/>
</dbReference>
<comment type="similarity">
    <text evidence="17">Belongs to the G-protein coupled receptor 1 family.</text>
</comment>
<dbReference type="GO" id="GO:0004947">
    <property type="term" value="F:bradykinin receptor activity"/>
    <property type="evidence" value="ECO:0007669"/>
    <property type="project" value="InterPro"/>
</dbReference>
<dbReference type="GO" id="GO:0060326">
    <property type="term" value="P:cell chemotaxis"/>
    <property type="evidence" value="ECO:0007669"/>
    <property type="project" value="TreeGrafter"/>
</dbReference>